<dbReference type="Proteomes" id="UP000324222">
    <property type="component" value="Unassembled WGS sequence"/>
</dbReference>
<accession>A0A5B7CJU3</accession>
<dbReference type="AlphaFoldDB" id="A0A5B7CJU3"/>
<name>A0A5B7CJU3_PORTR</name>
<keyword evidence="2" id="KW-1185">Reference proteome</keyword>
<proteinExistence type="predicted"/>
<dbReference type="EMBL" id="VSRR010000077">
    <property type="protein sequence ID" value="MPC09610.1"/>
    <property type="molecule type" value="Genomic_DNA"/>
</dbReference>
<comment type="caution">
    <text evidence="1">The sequence shown here is derived from an EMBL/GenBank/DDBJ whole genome shotgun (WGS) entry which is preliminary data.</text>
</comment>
<organism evidence="1 2">
    <name type="scientific">Portunus trituberculatus</name>
    <name type="common">Swimming crab</name>
    <name type="synonym">Neptunus trituberculatus</name>
    <dbReference type="NCBI Taxonomy" id="210409"/>
    <lineage>
        <taxon>Eukaryota</taxon>
        <taxon>Metazoa</taxon>
        <taxon>Ecdysozoa</taxon>
        <taxon>Arthropoda</taxon>
        <taxon>Crustacea</taxon>
        <taxon>Multicrustacea</taxon>
        <taxon>Malacostraca</taxon>
        <taxon>Eumalacostraca</taxon>
        <taxon>Eucarida</taxon>
        <taxon>Decapoda</taxon>
        <taxon>Pleocyemata</taxon>
        <taxon>Brachyura</taxon>
        <taxon>Eubrachyura</taxon>
        <taxon>Portunoidea</taxon>
        <taxon>Portunidae</taxon>
        <taxon>Portuninae</taxon>
        <taxon>Portunus</taxon>
    </lineage>
</organism>
<evidence type="ECO:0000313" key="2">
    <source>
        <dbReference type="Proteomes" id="UP000324222"/>
    </source>
</evidence>
<gene>
    <name evidence="1" type="ORF">E2C01_002224</name>
</gene>
<reference evidence="1 2" key="1">
    <citation type="submission" date="2019-05" db="EMBL/GenBank/DDBJ databases">
        <title>Another draft genome of Portunus trituberculatus and its Hox gene families provides insights of decapod evolution.</title>
        <authorList>
            <person name="Jeong J.-H."/>
            <person name="Song I."/>
            <person name="Kim S."/>
            <person name="Choi T."/>
            <person name="Kim D."/>
            <person name="Ryu S."/>
            <person name="Kim W."/>
        </authorList>
    </citation>
    <scope>NUCLEOTIDE SEQUENCE [LARGE SCALE GENOMIC DNA]</scope>
    <source>
        <tissue evidence="1">Muscle</tissue>
    </source>
</reference>
<protein>
    <submittedName>
        <fullName evidence="1">Uncharacterized protein</fullName>
    </submittedName>
</protein>
<evidence type="ECO:0000313" key="1">
    <source>
        <dbReference type="EMBL" id="MPC09610.1"/>
    </source>
</evidence>
<sequence>MKCTLMCISKDSFTPTWDNKANLTCKTDLLSCHPTLTQLTTTHHLRRNTSTHCVTSERDGEGCEEIRMCWADNKVHQGYQILRCEMNLAKCDVL</sequence>